<keyword evidence="8" id="KW-1185">Reference proteome</keyword>
<dbReference type="SMART" id="SM00243">
    <property type="entry name" value="GAS2"/>
    <property type="match status" value="1"/>
</dbReference>
<feature type="region of interest" description="Disordered" evidence="5">
    <location>
        <begin position="1455"/>
        <end position="1578"/>
    </location>
</feature>
<feature type="compositionally biased region" description="Polar residues" evidence="5">
    <location>
        <begin position="1256"/>
        <end position="1291"/>
    </location>
</feature>
<feature type="compositionally biased region" description="Polar residues" evidence="5">
    <location>
        <begin position="1304"/>
        <end position="1313"/>
    </location>
</feature>
<dbReference type="GO" id="GO:0008017">
    <property type="term" value="F:microtubule binding"/>
    <property type="evidence" value="ECO:0007669"/>
    <property type="project" value="InterPro"/>
</dbReference>
<dbReference type="PROSITE" id="PS51460">
    <property type="entry name" value="GAR"/>
    <property type="match status" value="1"/>
</dbReference>
<reference evidence="7 8" key="1">
    <citation type="submission" date="2024-01" db="EMBL/GenBank/DDBJ databases">
        <title>Comparative genomics of Cryptococcus and Kwoniella reveals pathogenesis evolution and contrasting modes of karyotype evolution via chromosome fusion or intercentromeric recombination.</title>
        <authorList>
            <person name="Coelho M.A."/>
            <person name="David-Palma M."/>
            <person name="Shea T."/>
            <person name="Bowers K."/>
            <person name="McGinley-Smith S."/>
            <person name="Mohammad A.W."/>
            <person name="Gnirke A."/>
            <person name="Yurkov A.M."/>
            <person name="Nowrousian M."/>
            <person name="Sun S."/>
            <person name="Cuomo C.A."/>
            <person name="Heitman J."/>
        </authorList>
    </citation>
    <scope>NUCLEOTIDE SEQUENCE [LARGE SCALE GENOMIC DNA]</scope>
    <source>
        <strain evidence="7 8">CBS 6074</strain>
    </source>
</reference>
<feature type="compositionally biased region" description="Basic and acidic residues" evidence="5">
    <location>
        <begin position="1546"/>
        <end position="1560"/>
    </location>
</feature>
<feature type="compositionally biased region" description="Low complexity" evidence="5">
    <location>
        <begin position="1466"/>
        <end position="1478"/>
    </location>
</feature>
<gene>
    <name evidence="7" type="ORF">L201_004097</name>
</gene>
<sequence length="1578" mass="175191">MLFHSEEALQDLSADEAQELRDFLEKRRWFEAKLKLLEDVEPVYPFIHCTLEVAAACDDHRTPFIRAGESSSLWRLPTTDQVKQWQNDRDSLEEEVLKFDGGDLGRIKEKTRAATLLPLTPPSTHLVSITLDLIVLIDRLLKLLRHRGELLEMVLTRLHWDEIRWDVMKEIHQIRGEVAELVKDKASWKPSTGLQESNLRKPRRLRSAMQREDALALHTPPRTAHNVDDPTSSLTSPKLSTAQPVSPSIGFTTSSPGQSKSPRMQSTPKRALYIPLLHSQVVNLGIRHKNLLVNQVKRSGTLLDKMIDLAGPLKGLGDSDGPPDSQGKLQGSAVPEEMLDIQDAVEETVKNLGDQIAWCKRLESHWELSETHFNASVDTIHLAKQLQETLQGIVLQPITNELHSDLKKSLQAARTYLPEPIDQHFPSPSHPAYPDNDRHNAEVLIALTSARDQARNALQICQLGADWYGKLALAKEAMTDLRQQATTNLGALKQTFNSLSDLDANSSSLSNLEIAMLSDGSWLDDVDSKLSEAQKQKETGLVVATKYSLSILKFQNLLASPPINLQFSITDVDNLIPESKAVFEELEDRCGRTCELIEVIKINQAVFSLLYPLDASIKVNGIDLQHLEADIIAGIRQSSWPSSDMVDVTRFSNKLEEIESDIAKKVTQKLPPLYSTINEPRFSELRKSLQEWIDMVVNKGNHLHKMIDLLRRVYRQTQAVHKVDQDKISWLRRLRDIKQNVDGLEADALSTQIENMELEYQTWESTLVERIPFLADVAQQVMPLTDTSSTSTTGVTSTDSTLNYHPSTTSRLNERIIDEVFDSECVDRVVRNHINDIAMEIAALIADCKCSHLRSIHEQWKNRCHTAMEHLNGIISEYRHFQSESIQRITALETSLNTCQQSAKATEAIETAARDLSRALNSPLIAYERDSQAALEVLERSVEERPLATTSDIDPSSLSVDAARSSVVSLFSDVENVKRKLDTLVCKSTSKRKDEVQDKLPSGDVFGPLPSHEQAVLDASVDASDCKLQETVEQIDLRSSTSPSNEYTDGTPRSQILLTVAIPEATATTLQLQRVETLPDHEDTAHAIAIDRQSAPQNRQLADFDSSVKQCDAAFSDLLEAIDDGDLEQIQLTMNIATSVQQNVIKSSNDAGEVKQVAIEVDRIVRAWDDLRGLAEERIRSAEEADSDSRSPSVMSTIPAINSSRARTISRLPRLTSSIPRPINRATSNPNTEVSTLSPTLTAIQSSGSRIRAASDTPTRYSLSSRKNGSSVYNDGTNMTPSTDSSTWPRQSSLPRPSRSSLSGKLNGSTQVVPSRMRKSLSRTWKKQYVADTRSTLDIAVGQIVHVPVRPVGLNSADEWKDQSGQYWIGAEGRAKLCFCRILRSRTVMVRVGGGWVELSKFLLDHFAEAVGAWQKPFNGSISVGSPSIRPALSTSSSSSSLLNPKLPFPTTSASLSYTGRPLPPSQSSSSLASIASSKSDRTPISRVVDLPNVHQDYLSPEKAPKANTSYKLVSRPHTPQPAQSLNQTSPSGTGSPLSAFQFMRRASENPSVREKEKERFHGKRSILGKESSSTETE</sequence>
<dbReference type="Gene3D" id="3.30.920.20">
    <property type="entry name" value="Gas2-like domain"/>
    <property type="match status" value="1"/>
</dbReference>
<dbReference type="GO" id="GO:0005856">
    <property type="term" value="C:cytoskeleton"/>
    <property type="evidence" value="ECO:0007669"/>
    <property type="project" value="UniProtKB-SubCell"/>
</dbReference>
<name>A0AAX4JWB8_9TREE</name>
<evidence type="ECO:0000313" key="8">
    <source>
        <dbReference type="Proteomes" id="UP001355207"/>
    </source>
</evidence>
<evidence type="ECO:0000256" key="5">
    <source>
        <dbReference type="SAM" id="MobiDB-lite"/>
    </source>
</evidence>
<dbReference type="Proteomes" id="UP001355207">
    <property type="component" value="Chromosome 5"/>
</dbReference>
<evidence type="ECO:0000256" key="2">
    <source>
        <dbReference type="ARBA" id="ARBA00022490"/>
    </source>
</evidence>
<feature type="region of interest" description="Disordered" evidence="5">
    <location>
        <begin position="1215"/>
        <end position="1317"/>
    </location>
</feature>
<dbReference type="InterPro" id="IPR036534">
    <property type="entry name" value="GAR_dom_sf"/>
</dbReference>
<feature type="compositionally biased region" description="Polar residues" evidence="5">
    <location>
        <begin position="1215"/>
        <end position="1249"/>
    </location>
</feature>
<feature type="compositionally biased region" description="Polar residues" evidence="5">
    <location>
        <begin position="242"/>
        <end position="266"/>
    </location>
</feature>
<keyword evidence="4" id="KW-0175">Coiled coil</keyword>
<evidence type="ECO:0000256" key="4">
    <source>
        <dbReference type="SAM" id="Coils"/>
    </source>
</evidence>
<dbReference type="RefSeq" id="XP_066075942.1">
    <property type="nucleotide sequence ID" value="XM_066219845.1"/>
</dbReference>
<dbReference type="SUPFAM" id="SSF143575">
    <property type="entry name" value="GAS2 domain-like"/>
    <property type="match status" value="1"/>
</dbReference>
<dbReference type="Pfam" id="PF02187">
    <property type="entry name" value="GAS2"/>
    <property type="match status" value="1"/>
</dbReference>
<accession>A0AAX4JWB8</accession>
<protein>
    <recommendedName>
        <fullName evidence="6">GAR domain-containing protein</fullName>
    </recommendedName>
</protein>
<evidence type="ECO:0000256" key="1">
    <source>
        <dbReference type="ARBA" id="ARBA00004245"/>
    </source>
</evidence>
<evidence type="ECO:0000256" key="3">
    <source>
        <dbReference type="ARBA" id="ARBA00023212"/>
    </source>
</evidence>
<dbReference type="GeneID" id="91094767"/>
<keyword evidence="3" id="KW-0206">Cytoskeleton</keyword>
<evidence type="ECO:0000259" key="6">
    <source>
        <dbReference type="PROSITE" id="PS51460"/>
    </source>
</evidence>
<comment type="subcellular location">
    <subcellularLocation>
        <location evidence="1">Cytoplasm</location>
        <location evidence="1">Cytoskeleton</location>
    </subcellularLocation>
</comment>
<feature type="domain" description="GAR" evidence="6">
    <location>
        <begin position="1332"/>
        <end position="1410"/>
    </location>
</feature>
<feature type="compositionally biased region" description="Low complexity" evidence="5">
    <location>
        <begin position="1292"/>
        <end position="1303"/>
    </location>
</feature>
<dbReference type="EMBL" id="CP144102">
    <property type="protein sequence ID" value="WWC89179.1"/>
    <property type="molecule type" value="Genomic_DNA"/>
</dbReference>
<feature type="compositionally biased region" description="Polar residues" evidence="5">
    <location>
        <begin position="1521"/>
        <end position="1539"/>
    </location>
</feature>
<keyword evidence="2" id="KW-0963">Cytoplasm</keyword>
<evidence type="ECO:0000313" key="7">
    <source>
        <dbReference type="EMBL" id="WWC89179.1"/>
    </source>
</evidence>
<proteinExistence type="predicted"/>
<feature type="compositionally biased region" description="Low complexity" evidence="5">
    <location>
        <begin position="230"/>
        <end position="241"/>
    </location>
</feature>
<dbReference type="InterPro" id="IPR003108">
    <property type="entry name" value="GAR_dom"/>
</dbReference>
<feature type="coiled-coil region" evidence="4">
    <location>
        <begin position="734"/>
        <end position="766"/>
    </location>
</feature>
<organism evidence="7 8">
    <name type="scientific">Kwoniella dendrophila CBS 6074</name>
    <dbReference type="NCBI Taxonomy" id="1295534"/>
    <lineage>
        <taxon>Eukaryota</taxon>
        <taxon>Fungi</taxon>
        <taxon>Dikarya</taxon>
        <taxon>Basidiomycota</taxon>
        <taxon>Agaricomycotina</taxon>
        <taxon>Tremellomycetes</taxon>
        <taxon>Tremellales</taxon>
        <taxon>Cryptococcaceae</taxon>
        <taxon>Kwoniella</taxon>
    </lineage>
</organism>
<feature type="region of interest" description="Disordered" evidence="5">
    <location>
        <begin position="190"/>
        <end position="266"/>
    </location>
</feature>